<evidence type="ECO:0000313" key="3">
    <source>
        <dbReference type="Proteomes" id="UP000275078"/>
    </source>
</evidence>
<evidence type="ECO:0000256" key="1">
    <source>
        <dbReference type="SAM" id="MobiDB-lite"/>
    </source>
</evidence>
<dbReference type="Proteomes" id="UP000275078">
    <property type="component" value="Unassembled WGS sequence"/>
</dbReference>
<dbReference type="STRING" id="1160509.A0A3N4HNK3"/>
<feature type="compositionally biased region" description="Basic and acidic residues" evidence="1">
    <location>
        <begin position="938"/>
        <end position="959"/>
    </location>
</feature>
<dbReference type="OrthoDB" id="5298432at2759"/>
<dbReference type="EMBL" id="ML119823">
    <property type="protein sequence ID" value="RPA73390.1"/>
    <property type="molecule type" value="Genomic_DNA"/>
</dbReference>
<protein>
    <submittedName>
        <fullName evidence="2">Uncharacterized protein</fullName>
    </submittedName>
</protein>
<feature type="compositionally biased region" description="Acidic residues" evidence="1">
    <location>
        <begin position="974"/>
        <end position="990"/>
    </location>
</feature>
<feature type="region of interest" description="Disordered" evidence="1">
    <location>
        <begin position="233"/>
        <end position="268"/>
    </location>
</feature>
<feature type="region of interest" description="Disordered" evidence="1">
    <location>
        <begin position="937"/>
        <end position="1038"/>
    </location>
</feature>
<feature type="compositionally biased region" description="Polar residues" evidence="1">
    <location>
        <begin position="244"/>
        <end position="267"/>
    </location>
</feature>
<accession>A0A3N4HNK3</accession>
<keyword evidence="3" id="KW-1185">Reference proteome</keyword>
<reference evidence="2 3" key="1">
    <citation type="journal article" date="2018" name="Nat. Ecol. Evol.">
        <title>Pezizomycetes genomes reveal the molecular basis of ectomycorrhizal truffle lifestyle.</title>
        <authorList>
            <person name="Murat C."/>
            <person name="Payen T."/>
            <person name="Noel B."/>
            <person name="Kuo A."/>
            <person name="Morin E."/>
            <person name="Chen J."/>
            <person name="Kohler A."/>
            <person name="Krizsan K."/>
            <person name="Balestrini R."/>
            <person name="Da Silva C."/>
            <person name="Montanini B."/>
            <person name="Hainaut M."/>
            <person name="Levati E."/>
            <person name="Barry K.W."/>
            <person name="Belfiori B."/>
            <person name="Cichocki N."/>
            <person name="Clum A."/>
            <person name="Dockter R.B."/>
            <person name="Fauchery L."/>
            <person name="Guy J."/>
            <person name="Iotti M."/>
            <person name="Le Tacon F."/>
            <person name="Lindquist E.A."/>
            <person name="Lipzen A."/>
            <person name="Malagnac F."/>
            <person name="Mello A."/>
            <person name="Molinier V."/>
            <person name="Miyauchi S."/>
            <person name="Poulain J."/>
            <person name="Riccioni C."/>
            <person name="Rubini A."/>
            <person name="Sitrit Y."/>
            <person name="Splivallo R."/>
            <person name="Traeger S."/>
            <person name="Wang M."/>
            <person name="Zifcakova L."/>
            <person name="Wipf D."/>
            <person name="Zambonelli A."/>
            <person name="Paolocci F."/>
            <person name="Nowrousian M."/>
            <person name="Ottonello S."/>
            <person name="Baldrian P."/>
            <person name="Spatafora J.W."/>
            <person name="Henrissat B."/>
            <person name="Nagy L.G."/>
            <person name="Aury J.M."/>
            <person name="Wincker P."/>
            <person name="Grigoriev I.V."/>
            <person name="Bonfante P."/>
            <person name="Martin F.M."/>
        </authorList>
    </citation>
    <scope>NUCLEOTIDE SEQUENCE [LARGE SCALE GENOMIC DNA]</scope>
    <source>
        <strain evidence="2 3">RN42</strain>
    </source>
</reference>
<organism evidence="2 3">
    <name type="scientific">Ascobolus immersus RN42</name>
    <dbReference type="NCBI Taxonomy" id="1160509"/>
    <lineage>
        <taxon>Eukaryota</taxon>
        <taxon>Fungi</taxon>
        <taxon>Dikarya</taxon>
        <taxon>Ascomycota</taxon>
        <taxon>Pezizomycotina</taxon>
        <taxon>Pezizomycetes</taxon>
        <taxon>Pezizales</taxon>
        <taxon>Ascobolaceae</taxon>
        <taxon>Ascobolus</taxon>
    </lineage>
</organism>
<evidence type="ECO:0000313" key="2">
    <source>
        <dbReference type="EMBL" id="RPA73390.1"/>
    </source>
</evidence>
<sequence>MCVGSESGNWEVSTFVSVNFYKLSSIRSLEAKHHKEKYPDDPDFNCWNSQTENHARQLIKHHFLLLLVRHIFCYSAPATLPDPGTRSQTRPPSIHIKSRVFYFEVYILTQHNRERTNRNSQAPSFAGTSTSDLIFLARSLWINSTVILSNEPAKPGSALLIGCNATASGRIILLLYQINLRYLCCHYKQAPTTCVGLAPGFKVDTEQPRAPSTNTTGSSKIFSLPCRARPDLPPPKMPLHAAAESSTGAASNRTETQSAPPQPTQSEIMRMDANQVVALLQRYLSPPMMTSDIEALTTQNIHGRSLLRLGKDSDSDCLHKLGVSAGTCDNIEEFIANLGKEGRTPTTDSDVSNPVDSYLEKVRNWGAELIRLGKEQEWTIANLSDPEKSFDLLFPSPDGASNRFELKDGKFEFIGRERLKELHHRLMGRDEASTMHCYGTEGYGKSYIIAAVVVALRILGKRVVYLPDCTILGSNFMLQIRRALYMAFHNKPKKLDKISTLETPDDVAKFCLDPKNGEIIFVFDKYDSLRDLSTEHQMISAENRELFRKYLNDMSAGSKRLFASTSNDLGWRKLQLGNSKLYCWMVMNGGFTETEMKTWWSFKKARGEIPSGTDIASMEDVTGRVPLFLNEALAAFSNWTNAINSIHEQALSFDRRISDSRTMEESRKDDYYSALEDIITMSETAIPHYKVLDHRYYYFDPLDDIIHAIAPFLQRSAQRALYKKPSSDLTMDDYNNIIYRMPSNRSVVGFAAEGAAIASIRESGLSLRNYRQFSAPAEQISFEGFDIITAADVPKYGPMHQMFTPLRYNFHAIDFLLLSTNGGKTVAPTLADLAPVRVTLDYNGHSDSETKFFRNPKLFLGIQRVLKQAGVEVGSVVFIWMVPNGFGAIDVPANSLGFDHPAYTRVLICFNDVNPKIMEALRKAGINPANPFEYTLQPERKGKTKLEDKDLNKAKAKEDTEAEEYFLNDVEGKEVEDDVEDEDQYSDFDEPITKKRRRATSKLSTANAPASKMAKSSVPENPTKSIAKPATSRSGRGK</sequence>
<dbReference type="AlphaFoldDB" id="A0A3N4HNK3"/>
<proteinExistence type="predicted"/>
<gene>
    <name evidence="2" type="ORF">BJ508DRAFT_313870</name>
</gene>
<name>A0A3N4HNK3_ASCIM</name>